<dbReference type="InterPro" id="IPR016032">
    <property type="entry name" value="Sig_transdc_resp-reg_C-effctor"/>
</dbReference>
<dbReference type="InterPro" id="IPR000792">
    <property type="entry name" value="Tscrpt_reg_LuxR_C"/>
</dbReference>
<evidence type="ECO:0000256" key="3">
    <source>
        <dbReference type="ARBA" id="ARBA00023125"/>
    </source>
</evidence>
<keyword evidence="4" id="KW-0804">Transcription</keyword>
<dbReference type="InterPro" id="IPR039420">
    <property type="entry name" value="WalR-like"/>
</dbReference>
<dbReference type="RefSeq" id="WP_156642182.1">
    <property type="nucleotide sequence ID" value="NZ_WOXT01000003.1"/>
</dbReference>
<evidence type="ECO:0000256" key="2">
    <source>
        <dbReference type="ARBA" id="ARBA00023015"/>
    </source>
</evidence>
<dbReference type="Pfam" id="PF00196">
    <property type="entry name" value="GerE"/>
    <property type="match status" value="1"/>
</dbReference>
<feature type="region of interest" description="Disordered" evidence="6">
    <location>
        <begin position="142"/>
        <end position="162"/>
    </location>
</feature>
<gene>
    <name evidence="9" type="ORF">GN331_11345</name>
</gene>
<feature type="domain" description="HTH luxR-type" evidence="7">
    <location>
        <begin position="155"/>
        <end position="220"/>
    </location>
</feature>
<dbReference type="PRINTS" id="PR00038">
    <property type="entry name" value="HTHLUXR"/>
</dbReference>
<proteinExistence type="predicted"/>
<keyword evidence="3" id="KW-0238">DNA-binding</keyword>
<dbReference type="GO" id="GO:0006355">
    <property type="term" value="P:regulation of DNA-templated transcription"/>
    <property type="evidence" value="ECO:0007669"/>
    <property type="project" value="InterPro"/>
</dbReference>
<feature type="domain" description="Response regulatory" evidence="8">
    <location>
        <begin position="11"/>
        <end position="125"/>
    </location>
</feature>
<sequence length="228" mass="24229">MDAANSSERARVLLADDHVLVAQGVEMLLLECFCNIQLVSDGESLIAAVQRDAPDVVVSDISMGAMSGLEAMRTVRAMGIEVPFVFLTMHADPELAAEAIEGGASAYVLKSSAGDELVRAILEVLAGRTYVTPTLAARTIRASAHRAHGSPSSSRSTPDAALTQKQREILSRVAQGLRSKQIAFELGLSVRTVESHKYAIMQEFGVHSTVELVRKAAHAGLIAIDAPP</sequence>
<dbReference type="CDD" id="cd06170">
    <property type="entry name" value="LuxR_C_like"/>
    <property type="match status" value="1"/>
</dbReference>
<evidence type="ECO:0000259" key="7">
    <source>
        <dbReference type="PROSITE" id="PS50043"/>
    </source>
</evidence>
<dbReference type="PROSITE" id="PS50043">
    <property type="entry name" value="HTH_LUXR_2"/>
    <property type="match status" value="1"/>
</dbReference>
<keyword evidence="1 5" id="KW-0597">Phosphoprotein</keyword>
<accession>A0A7C9HVY7</accession>
<dbReference type="SUPFAM" id="SSF46894">
    <property type="entry name" value="C-terminal effector domain of the bipartite response regulators"/>
    <property type="match status" value="1"/>
</dbReference>
<feature type="modified residue" description="4-aspartylphosphate" evidence="5">
    <location>
        <position position="60"/>
    </location>
</feature>
<dbReference type="EMBL" id="WOXT01000003">
    <property type="protein sequence ID" value="MUV14798.1"/>
    <property type="molecule type" value="Genomic_DNA"/>
</dbReference>
<dbReference type="CDD" id="cd17535">
    <property type="entry name" value="REC_NarL-like"/>
    <property type="match status" value="1"/>
</dbReference>
<evidence type="ECO:0000256" key="4">
    <source>
        <dbReference type="ARBA" id="ARBA00023163"/>
    </source>
</evidence>
<evidence type="ECO:0000313" key="10">
    <source>
        <dbReference type="Proteomes" id="UP000479692"/>
    </source>
</evidence>
<dbReference type="InterPro" id="IPR011006">
    <property type="entry name" value="CheY-like_superfamily"/>
</dbReference>
<dbReference type="GO" id="GO:0000160">
    <property type="term" value="P:phosphorelay signal transduction system"/>
    <property type="evidence" value="ECO:0007669"/>
    <property type="project" value="InterPro"/>
</dbReference>
<evidence type="ECO:0000259" key="8">
    <source>
        <dbReference type="PROSITE" id="PS50110"/>
    </source>
</evidence>
<evidence type="ECO:0000256" key="1">
    <source>
        <dbReference type="ARBA" id="ARBA00022553"/>
    </source>
</evidence>
<keyword evidence="2" id="KW-0805">Transcription regulation</keyword>
<dbReference type="Gene3D" id="1.10.10.10">
    <property type="entry name" value="Winged helix-like DNA-binding domain superfamily/Winged helix DNA-binding domain"/>
    <property type="match status" value="1"/>
</dbReference>
<dbReference type="PANTHER" id="PTHR43214">
    <property type="entry name" value="TWO-COMPONENT RESPONSE REGULATOR"/>
    <property type="match status" value="1"/>
</dbReference>
<protein>
    <submittedName>
        <fullName evidence="9">Response regulator</fullName>
    </submittedName>
</protein>
<dbReference type="InterPro" id="IPR036388">
    <property type="entry name" value="WH-like_DNA-bd_sf"/>
</dbReference>
<evidence type="ECO:0000256" key="5">
    <source>
        <dbReference type="PROSITE-ProRule" id="PRU00169"/>
    </source>
</evidence>
<dbReference type="SMART" id="SM00448">
    <property type="entry name" value="REC"/>
    <property type="match status" value="1"/>
</dbReference>
<evidence type="ECO:0000256" key="6">
    <source>
        <dbReference type="SAM" id="MobiDB-lite"/>
    </source>
</evidence>
<dbReference type="InterPro" id="IPR001789">
    <property type="entry name" value="Sig_transdc_resp-reg_receiver"/>
</dbReference>
<dbReference type="PANTHER" id="PTHR43214:SF41">
    <property type="entry name" value="NITRATE_NITRITE RESPONSE REGULATOR PROTEIN NARP"/>
    <property type="match status" value="1"/>
</dbReference>
<dbReference type="InterPro" id="IPR058245">
    <property type="entry name" value="NreC/VraR/RcsB-like_REC"/>
</dbReference>
<comment type="caution">
    <text evidence="9">The sequence shown here is derived from an EMBL/GenBank/DDBJ whole genome shotgun (WGS) entry which is preliminary data.</text>
</comment>
<keyword evidence="10" id="KW-1185">Reference proteome</keyword>
<dbReference type="SUPFAM" id="SSF52172">
    <property type="entry name" value="CheY-like"/>
    <property type="match status" value="1"/>
</dbReference>
<reference evidence="9 10" key="1">
    <citation type="submission" date="2019-12" db="EMBL/GenBank/DDBJ databases">
        <authorList>
            <person name="Xu J."/>
        </authorList>
    </citation>
    <scope>NUCLEOTIDE SEQUENCE [LARGE SCALE GENOMIC DNA]</scope>
    <source>
        <strain evidence="9 10">HX-5-24</strain>
    </source>
</reference>
<dbReference type="Proteomes" id="UP000479692">
    <property type="component" value="Unassembled WGS sequence"/>
</dbReference>
<organism evidence="9 10">
    <name type="scientific">Noviluteimonas gilva</name>
    <dbReference type="NCBI Taxonomy" id="2682097"/>
    <lineage>
        <taxon>Bacteria</taxon>
        <taxon>Pseudomonadati</taxon>
        <taxon>Pseudomonadota</taxon>
        <taxon>Gammaproteobacteria</taxon>
        <taxon>Lysobacterales</taxon>
        <taxon>Lysobacteraceae</taxon>
        <taxon>Noviluteimonas</taxon>
    </lineage>
</organism>
<dbReference type="Pfam" id="PF00072">
    <property type="entry name" value="Response_reg"/>
    <property type="match status" value="1"/>
</dbReference>
<dbReference type="AlphaFoldDB" id="A0A7C9HVY7"/>
<dbReference type="Gene3D" id="3.40.50.2300">
    <property type="match status" value="1"/>
</dbReference>
<evidence type="ECO:0000313" key="9">
    <source>
        <dbReference type="EMBL" id="MUV14798.1"/>
    </source>
</evidence>
<name>A0A7C9HVY7_9GAMM</name>
<dbReference type="PROSITE" id="PS50110">
    <property type="entry name" value="RESPONSE_REGULATORY"/>
    <property type="match status" value="1"/>
</dbReference>
<dbReference type="GO" id="GO:0003677">
    <property type="term" value="F:DNA binding"/>
    <property type="evidence" value="ECO:0007669"/>
    <property type="project" value="UniProtKB-KW"/>
</dbReference>
<dbReference type="SMART" id="SM00421">
    <property type="entry name" value="HTH_LUXR"/>
    <property type="match status" value="1"/>
</dbReference>